<reference evidence="4 5" key="1">
    <citation type="submission" date="2019-07" db="EMBL/GenBank/DDBJ databases">
        <title>Genomic Encyclopedia of Type Strains, Phase IV (KMG-IV): sequencing the most valuable type-strain genomes for metagenomic binning, comparative biology and taxonomic classification.</title>
        <authorList>
            <person name="Goeker M."/>
        </authorList>
    </citation>
    <scope>NUCLEOTIDE SEQUENCE [LARGE SCALE GENOMIC DNA]</scope>
    <source>
        <strain evidence="4 5">SS015</strain>
    </source>
</reference>
<dbReference type="Gene3D" id="3.40.50.2300">
    <property type="match status" value="1"/>
</dbReference>
<keyword evidence="1" id="KW-0238">DNA-binding</keyword>
<dbReference type="GO" id="GO:0003677">
    <property type="term" value="F:DNA binding"/>
    <property type="evidence" value="ECO:0007669"/>
    <property type="project" value="UniProtKB-KW"/>
</dbReference>
<dbReference type="Pfam" id="PF03704">
    <property type="entry name" value="BTAD"/>
    <property type="match status" value="1"/>
</dbReference>
<dbReference type="InterPro" id="IPR051677">
    <property type="entry name" value="AfsR-DnrI-RedD_regulator"/>
</dbReference>
<accession>A0A5D3WKC4</accession>
<dbReference type="PROSITE" id="PS50110">
    <property type="entry name" value="RESPONSE_REGULATORY"/>
    <property type="match status" value="1"/>
</dbReference>
<evidence type="ECO:0000259" key="3">
    <source>
        <dbReference type="PROSITE" id="PS50110"/>
    </source>
</evidence>
<dbReference type="GO" id="GO:0000160">
    <property type="term" value="P:phosphorelay signal transduction system"/>
    <property type="evidence" value="ECO:0007669"/>
    <property type="project" value="InterPro"/>
</dbReference>
<keyword evidence="2" id="KW-0597">Phosphoprotein</keyword>
<dbReference type="Proteomes" id="UP000324159">
    <property type="component" value="Unassembled WGS sequence"/>
</dbReference>
<evidence type="ECO:0000313" key="4">
    <source>
        <dbReference type="EMBL" id="TYO98804.1"/>
    </source>
</evidence>
<dbReference type="InterPro" id="IPR011006">
    <property type="entry name" value="CheY-like_superfamily"/>
</dbReference>
<feature type="modified residue" description="4-aspartylphosphate" evidence="2">
    <location>
        <position position="58"/>
    </location>
</feature>
<dbReference type="GO" id="GO:0006355">
    <property type="term" value="P:regulation of DNA-templated transcription"/>
    <property type="evidence" value="ECO:0007669"/>
    <property type="project" value="InterPro"/>
</dbReference>
<dbReference type="SUPFAM" id="SSF52172">
    <property type="entry name" value="CheY-like"/>
    <property type="match status" value="1"/>
</dbReference>
<dbReference type="Pfam" id="PF25873">
    <property type="entry name" value="WHD_MalT"/>
    <property type="match status" value="1"/>
</dbReference>
<dbReference type="InterPro" id="IPR016032">
    <property type="entry name" value="Sig_transdc_resp-reg_C-effctor"/>
</dbReference>
<dbReference type="InterPro" id="IPR011990">
    <property type="entry name" value="TPR-like_helical_dom_sf"/>
</dbReference>
<dbReference type="PANTHER" id="PTHR35807:SF2">
    <property type="entry name" value="TRANSCRIPTIONAL ACTIVATOR DOMAIN"/>
    <property type="match status" value="1"/>
</dbReference>
<comment type="caution">
    <text evidence="4">The sequence shown here is derived from an EMBL/GenBank/DDBJ whole genome shotgun (WGS) entry which is preliminary data.</text>
</comment>
<dbReference type="SMART" id="SM01043">
    <property type="entry name" value="BTAD"/>
    <property type="match status" value="1"/>
</dbReference>
<evidence type="ECO:0000256" key="2">
    <source>
        <dbReference type="PROSITE-ProRule" id="PRU00169"/>
    </source>
</evidence>
<protein>
    <submittedName>
        <fullName evidence="4">Transcriptional activator</fullName>
    </submittedName>
</protein>
<dbReference type="PANTHER" id="PTHR35807">
    <property type="entry name" value="TRANSCRIPTIONAL REGULATOR REDD-RELATED"/>
    <property type="match status" value="1"/>
</dbReference>
<organism evidence="4 5">
    <name type="scientific">Geothermobacter ehrlichii</name>
    <dbReference type="NCBI Taxonomy" id="213224"/>
    <lineage>
        <taxon>Bacteria</taxon>
        <taxon>Pseudomonadati</taxon>
        <taxon>Thermodesulfobacteriota</taxon>
        <taxon>Desulfuromonadia</taxon>
        <taxon>Desulfuromonadales</taxon>
        <taxon>Geothermobacteraceae</taxon>
        <taxon>Geothermobacter</taxon>
    </lineage>
</organism>
<evidence type="ECO:0000313" key="5">
    <source>
        <dbReference type="Proteomes" id="UP000324159"/>
    </source>
</evidence>
<dbReference type="AlphaFoldDB" id="A0A5D3WKC4"/>
<dbReference type="Gene3D" id="1.25.40.10">
    <property type="entry name" value="Tetratricopeptide repeat domain"/>
    <property type="match status" value="2"/>
</dbReference>
<sequence>MNDQHYTLLLVDDNPTNLALLQELIQQNLPQCTVMVASHGLDALELARHTPPDGALIDMQMPGMDGIEVCRRLKAEPRTAHVAVILITAHQSTPELRAEGLDAGAQDFISQPIRNVELLARIRSLLRIRHVERQLRQANVGLQHQVVRKTAALRWVTGLISVAESDTAISAADTLRQLGQLLSDDGDLDLTQFDGQLFARFPDNLRRTLLKIGLLDSVPAGLAEKLSEIEDVRAALDYLVRHNYFVDYQPARDIYVLHEHFRDYLKGRASRELGSDIVREVMLATADWYLAHDQTAHGLGFLLQAGDFESAERICSQSAPQIYASGGIREIQPQGAVLARVDHGRYPWLGCLHGLLLYETMPSSARESFESARKVFLERGDLAGLVYAGGMLIRICCLADGDFAACRDILAETAGRFSDLDLTGQQHIRIQVSFSLALGALLLDGDFQKADILQTIAIETAQDYAWPEYLVLGRIGRGLLQFYRGSWRSALRELELAAGHARNDEVNLSTRLLGHNVMAMLLEGMGEVLGSRRQRALVRGLRGGHCFEQSLIQPQMILLDVQSELAHGHYEQALEMTDAALVLPSAGSPHMKSQLLQFRSLLSALTGRVEIARADAQKAASLRDEAGGPIYRARMEICLAWSACATGDWELALEWAERGIEDAEQQENSFLLCTGWAVRGLVLHQLGRSSRAVEDFRNCLELMERGAFRNLYGWNPHLMTQLFSTMLRLGVKSETPVSLSRARLYVSYAEKGRPLPTLRFRILGDFSVAVGGRTIHLRDGLTTSLRQLLGLLLVSPGLQLELDEIQHQFWPDSSADQARSRFDSLLTRLRKSLEELMPEVGIKDYLHLRKGVVRLDHCWVDAREFELLVRDGIRHARRMEHLMADQLFRRAHRLWQGEVSISLPNDDGREYYRQDLLLLYFESAIAWMDLLLAGRNWDEVVEVGQRALQFDPINDHVVRRLYLAGLLSGRSHRARQVLRAYEKALMTDGYAREEVLEIIDVLVENCRQQVNQA</sequence>
<dbReference type="EMBL" id="VNIB01000005">
    <property type="protein sequence ID" value="TYO98804.1"/>
    <property type="molecule type" value="Genomic_DNA"/>
</dbReference>
<dbReference type="InterPro" id="IPR005158">
    <property type="entry name" value="BTAD"/>
</dbReference>
<dbReference type="SUPFAM" id="SSF46894">
    <property type="entry name" value="C-terminal effector domain of the bipartite response regulators"/>
    <property type="match status" value="1"/>
</dbReference>
<dbReference type="RefSeq" id="WP_187426696.1">
    <property type="nucleotide sequence ID" value="NZ_VNIB01000005.1"/>
</dbReference>
<dbReference type="InterPro" id="IPR001789">
    <property type="entry name" value="Sig_transdc_resp-reg_receiver"/>
</dbReference>
<dbReference type="Pfam" id="PF00072">
    <property type="entry name" value="Response_reg"/>
    <property type="match status" value="1"/>
</dbReference>
<dbReference type="Gene3D" id="1.10.10.10">
    <property type="entry name" value="Winged helix-like DNA-binding domain superfamily/Winged helix DNA-binding domain"/>
    <property type="match status" value="1"/>
</dbReference>
<feature type="domain" description="Response regulatory" evidence="3">
    <location>
        <begin position="7"/>
        <end position="126"/>
    </location>
</feature>
<dbReference type="SMART" id="SM00448">
    <property type="entry name" value="REC"/>
    <property type="match status" value="1"/>
</dbReference>
<proteinExistence type="predicted"/>
<evidence type="ECO:0000256" key="1">
    <source>
        <dbReference type="ARBA" id="ARBA00023125"/>
    </source>
</evidence>
<name>A0A5D3WKC4_9BACT</name>
<dbReference type="InterPro" id="IPR059106">
    <property type="entry name" value="WHD_MalT"/>
</dbReference>
<dbReference type="SUPFAM" id="SSF48452">
    <property type="entry name" value="TPR-like"/>
    <property type="match status" value="2"/>
</dbReference>
<dbReference type="InterPro" id="IPR036388">
    <property type="entry name" value="WH-like_DNA-bd_sf"/>
</dbReference>
<keyword evidence="5" id="KW-1185">Reference proteome</keyword>
<gene>
    <name evidence="4" type="ORF">EDC39_105173</name>
</gene>